<dbReference type="PIRSF" id="PIRSF016487">
    <property type="entry name" value="CYTH_UCP016487"/>
    <property type="match status" value="1"/>
</dbReference>
<dbReference type="SMART" id="SM01118">
    <property type="entry name" value="CYTH"/>
    <property type="match status" value="1"/>
</dbReference>
<organism evidence="2 3">
    <name type="scientific">Roseococcus pinisoli</name>
    <dbReference type="NCBI Taxonomy" id="2835040"/>
    <lineage>
        <taxon>Bacteria</taxon>
        <taxon>Pseudomonadati</taxon>
        <taxon>Pseudomonadota</taxon>
        <taxon>Alphaproteobacteria</taxon>
        <taxon>Acetobacterales</taxon>
        <taxon>Roseomonadaceae</taxon>
        <taxon>Roseococcus</taxon>
    </lineage>
</organism>
<name>A0ABS5QK49_9PROT</name>
<gene>
    <name evidence="2" type="ORF">KHU32_20275</name>
</gene>
<dbReference type="InterPro" id="IPR023577">
    <property type="entry name" value="CYTH_domain"/>
</dbReference>
<dbReference type="PANTHER" id="PTHR40114:SF1">
    <property type="entry name" value="SLR0698 PROTEIN"/>
    <property type="match status" value="1"/>
</dbReference>
<keyword evidence="3" id="KW-1185">Reference proteome</keyword>
<accession>A0ABS5QK49</accession>
<reference evidence="2 3" key="1">
    <citation type="submission" date="2021-05" db="EMBL/GenBank/DDBJ databases">
        <title>Roseococcus sp. XZZS9, whole genome shotgun sequencing project.</title>
        <authorList>
            <person name="Zhao G."/>
            <person name="Shen L."/>
        </authorList>
    </citation>
    <scope>NUCLEOTIDE SEQUENCE [LARGE SCALE GENOMIC DNA]</scope>
    <source>
        <strain evidence="2 3">XZZS9</strain>
    </source>
</reference>
<evidence type="ECO:0000259" key="1">
    <source>
        <dbReference type="PROSITE" id="PS51707"/>
    </source>
</evidence>
<dbReference type="RefSeq" id="WP_213671979.1">
    <property type="nucleotide sequence ID" value="NZ_JAHCDA010000004.1"/>
</dbReference>
<evidence type="ECO:0000313" key="3">
    <source>
        <dbReference type="Proteomes" id="UP000766336"/>
    </source>
</evidence>
<proteinExistence type="predicted"/>
<dbReference type="PANTHER" id="PTHR40114">
    <property type="entry name" value="SLR0698 PROTEIN"/>
    <property type="match status" value="1"/>
</dbReference>
<dbReference type="Gene3D" id="2.40.320.10">
    <property type="entry name" value="Hypothetical Protein Pfu-838710-001"/>
    <property type="match status" value="1"/>
</dbReference>
<dbReference type="SUPFAM" id="SSF55154">
    <property type="entry name" value="CYTH-like phosphatases"/>
    <property type="match status" value="1"/>
</dbReference>
<dbReference type="Proteomes" id="UP000766336">
    <property type="component" value="Unassembled WGS sequence"/>
</dbReference>
<sequence>MPVEIERKFLVVGEGWRDAALGPPMPIRQGYVVDGAGTGMTVRVRQSGDRAWITLKSPGLMARAEFEYPIPAADAEALIAGHCVSPPIAKQRSRVGHGGLVWEVDEFEGRLQGLVLAEIELSEAGQSVALPDWVGAEVTEDSRFQNAALARAEAVPVPRAP</sequence>
<comment type="caution">
    <text evidence="2">The sequence shown here is derived from an EMBL/GenBank/DDBJ whole genome shotgun (WGS) entry which is preliminary data.</text>
</comment>
<dbReference type="EMBL" id="JAHCDA010000004">
    <property type="protein sequence ID" value="MBS7813290.1"/>
    <property type="molecule type" value="Genomic_DNA"/>
</dbReference>
<dbReference type="Pfam" id="PF01928">
    <property type="entry name" value="CYTH"/>
    <property type="match status" value="1"/>
</dbReference>
<dbReference type="InterPro" id="IPR012042">
    <property type="entry name" value="NeuTTM/CthTTM-like"/>
</dbReference>
<evidence type="ECO:0000313" key="2">
    <source>
        <dbReference type="EMBL" id="MBS7813290.1"/>
    </source>
</evidence>
<dbReference type="CDD" id="cd07891">
    <property type="entry name" value="CYTH-like_CthTTM-like_1"/>
    <property type="match status" value="1"/>
</dbReference>
<feature type="domain" description="CYTH" evidence="1">
    <location>
        <begin position="2"/>
        <end position="151"/>
    </location>
</feature>
<protein>
    <submittedName>
        <fullName evidence="2">CYTH domain-containing protein</fullName>
    </submittedName>
</protein>
<dbReference type="InterPro" id="IPR033469">
    <property type="entry name" value="CYTH-like_dom_sf"/>
</dbReference>
<dbReference type="PROSITE" id="PS51707">
    <property type="entry name" value="CYTH"/>
    <property type="match status" value="1"/>
</dbReference>